<dbReference type="AlphaFoldDB" id="A0A4D6NK88"/>
<name>A0A4D6NK88_VIGUN</name>
<evidence type="ECO:0000256" key="1">
    <source>
        <dbReference type="SAM" id="MobiDB-lite"/>
    </source>
</evidence>
<feature type="compositionally biased region" description="Basic residues" evidence="1">
    <location>
        <begin position="110"/>
        <end position="119"/>
    </location>
</feature>
<accession>A0A4D6NK88</accession>
<feature type="compositionally biased region" description="Basic and acidic residues" evidence="1">
    <location>
        <begin position="122"/>
        <end position="134"/>
    </location>
</feature>
<evidence type="ECO:0000313" key="2">
    <source>
        <dbReference type="EMBL" id="QCE14193.1"/>
    </source>
</evidence>
<proteinExistence type="predicted"/>
<keyword evidence="3" id="KW-1185">Reference proteome</keyword>
<reference evidence="2 3" key="1">
    <citation type="submission" date="2019-04" db="EMBL/GenBank/DDBJ databases">
        <title>An improved genome assembly and genetic linkage map for asparagus bean, Vigna unguiculata ssp. sesquipedialis.</title>
        <authorList>
            <person name="Xia Q."/>
            <person name="Zhang R."/>
            <person name="Dong Y."/>
        </authorList>
    </citation>
    <scope>NUCLEOTIDE SEQUENCE [LARGE SCALE GENOMIC DNA]</scope>
    <source>
        <tissue evidence="2">Leaf</tissue>
    </source>
</reference>
<organism evidence="2 3">
    <name type="scientific">Vigna unguiculata</name>
    <name type="common">Cowpea</name>
    <dbReference type="NCBI Taxonomy" id="3917"/>
    <lineage>
        <taxon>Eukaryota</taxon>
        <taxon>Viridiplantae</taxon>
        <taxon>Streptophyta</taxon>
        <taxon>Embryophyta</taxon>
        <taxon>Tracheophyta</taxon>
        <taxon>Spermatophyta</taxon>
        <taxon>Magnoliopsida</taxon>
        <taxon>eudicotyledons</taxon>
        <taxon>Gunneridae</taxon>
        <taxon>Pentapetalae</taxon>
        <taxon>rosids</taxon>
        <taxon>fabids</taxon>
        <taxon>Fabales</taxon>
        <taxon>Fabaceae</taxon>
        <taxon>Papilionoideae</taxon>
        <taxon>50 kb inversion clade</taxon>
        <taxon>NPAAA clade</taxon>
        <taxon>indigoferoid/millettioid clade</taxon>
        <taxon>Phaseoleae</taxon>
        <taxon>Vigna</taxon>
    </lineage>
</organism>
<protein>
    <submittedName>
        <fullName evidence="2">Uncharacterized protein</fullName>
    </submittedName>
</protein>
<evidence type="ECO:0000313" key="3">
    <source>
        <dbReference type="Proteomes" id="UP000501690"/>
    </source>
</evidence>
<sequence>MWFVEEMQVNSEALVNVVDTGAGCENRLNECRQCSRTRVWKSDGGNGVEEDGGVMEAMESKKIETRRSEWKIEDVTYFHWLIYSIGVLDSVGMIYKAYGDASKPNCTFKPKPKPIKRPNYKINDEKDSKGPPIK</sequence>
<dbReference type="EMBL" id="CP039355">
    <property type="protein sequence ID" value="QCE14193.1"/>
    <property type="molecule type" value="Genomic_DNA"/>
</dbReference>
<feature type="region of interest" description="Disordered" evidence="1">
    <location>
        <begin position="100"/>
        <end position="134"/>
    </location>
</feature>
<gene>
    <name evidence="2" type="ORF">DEO72_LG11g1192</name>
</gene>
<dbReference type="Proteomes" id="UP000501690">
    <property type="component" value="Linkage Group LG11"/>
</dbReference>